<dbReference type="NCBIfam" id="TIGR04183">
    <property type="entry name" value="Por_Secre_tail"/>
    <property type="match status" value="1"/>
</dbReference>
<feature type="domain" description="Cytochrome c" evidence="6">
    <location>
        <begin position="391"/>
        <end position="511"/>
    </location>
</feature>
<dbReference type="GO" id="GO:0020037">
    <property type="term" value="F:heme binding"/>
    <property type="evidence" value="ECO:0007669"/>
    <property type="project" value="InterPro"/>
</dbReference>
<evidence type="ECO:0000259" key="6">
    <source>
        <dbReference type="PROSITE" id="PS51007"/>
    </source>
</evidence>
<keyword evidence="3 4" id="KW-0408">Iron</keyword>
<dbReference type="InterPro" id="IPR036909">
    <property type="entry name" value="Cyt_c-like_dom_sf"/>
</dbReference>
<feature type="non-terminal residue" evidence="7">
    <location>
        <position position="1"/>
    </location>
</feature>
<dbReference type="InterPro" id="IPR011044">
    <property type="entry name" value="Quino_amine_DH_bsu"/>
</dbReference>
<protein>
    <submittedName>
        <fullName evidence="7">T9SS type A sorting domain-containing protein</fullName>
    </submittedName>
</protein>
<feature type="domain" description="Cytochrome c" evidence="6">
    <location>
        <begin position="531"/>
        <end position="642"/>
    </location>
</feature>
<keyword evidence="2 4" id="KW-0479">Metal-binding</keyword>
<dbReference type="InterPro" id="IPR025965">
    <property type="entry name" value="FlgD/Vpr_Ig-like"/>
</dbReference>
<dbReference type="SUPFAM" id="SSF46626">
    <property type="entry name" value="Cytochrome c"/>
    <property type="match status" value="1"/>
</dbReference>
<sequence>ADGTHLFAIHKADSRLIVFDLTQTIPARVQEIMVGLEPITVRQRTGNELWVVNHLSDSISILDWVTGQITATLLVGDEPSDVVFAGNPQRAFVCVSQENLVRIYDPTDLTAPPVEVPLTQNDPWALAVSPDGQSVFVSALNSGNDTTVISAFDVDDAGGPPPPNPPMDPDLPQPPRVGLIVQDESGVWRDEVGGDWSAYAGYHLYDHDVIRLDAATGSILQSYSGVGTTLFGLAVHPVDGRLYVTNQEALNRTRFEPNLRARFVQNRISVIDPGTGTVVATHLNPHIDYDNPAGTPGERALSLSIPTAVAIASDGSAVYVAAFGSSKVAVLDQFGTVQHRIPVGDGPCGLALDEARDRLYVLRRIPGRIDMVDLTDDSVTSLGMGYDPTPPVIHTGRRVFYDGVNSSAHGDLSCASCHVFGDMDHLAWDLGDPQGQFVEGQSQAHAGFHPMKGPMMTQPLKGLADTAPFHWRGDRPALSDFNPAFVSLMGRDQELSPTEFSDLESFLFSLVYMPNPNRNLDGSLPNPPAGPNATNGHQLFLTGKLVDGGGDCVECHENPSGAKPLIIPFVLLPGDQDFTVPQLRNEYDKVGFDDTAPWTLRGVGYTHDGTEDDLDTFFDSRDFTFHDQQERDDVEAFLLAFDSGTHSGVGAQWTMDGTNEAAGIVRVQTLAAVADLGEIGLVAKGRDTSGDVRGWAYMGGAWQSDRASEPAWTLQDLLNLAGDGRDVTFTGVYAGWENRLGIDRDQDGYLDRDELDAGSDPGNPFSVPNPADAPEPTLTAGSMRLEPLWPNPAVRAARAAFDLPENAPVSVTAYDIAGRQVRSLENGATMPGGRHELSWDLTDDTGREVASGLYFVVVRSGDETRTRRLVVRR</sequence>
<dbReference type="Proteomes" id="UP000697710">
    <property type="component" value="Unassembled WGS sequence"/>
</dbReference>
<evidence type="ECO:0000256" key="2">
    <source>
        <dbReference type="ARBA" id="ARBA00022723"/>
    </source>
</evidence>
<evidence type="ECO:0000256" key="5">
    <source>
        <dbReference type="SAM" id="MobiDB-lite"/>
    </source>
</evidence>
<name>A0A956LXL9_UNCEI</name>
<comment type="caution">
    <text evidence="7">The sequence shown here is derived from an EMBL/GenBank/DDBJ whole genome shotgun (WGS) entry which is preliminary data.</text>
</comment>
<evidence type="ECO:0000313" key="8">
    <source>
        <dbReference type="Proteomes" id="UP000697710"/>
    </source>
</evidence>
<evidence type="ECO:0000256" key="4">
    <source>
        <dbReference type="PROSITE-ProRule" id="PRU00433"/>
    </source>
</evidence>
<accession>A0A956LXL9</accession>
<dbReference type="PROSITE" id="PS51007">
    <property type="entry name" value="CYTC"/>
    <property type="match status" value="2"/>
</dbReference>
<dbReference type="EMBL" id="JAGQHR010000127">
    <property type="protein sequence ID" value="MCA9727208.1"/>
    <property type="molecule type" value="Genomic_DNA"/>
</dbReference>
<dbReference type="AlphaFoldDB" id="A0A956LXL9"/>
<dbReference type="InterPro" id="IPR018247">
    <property type="entry name" value="EF_Hand_1_Ca_BS"/>
</dbReference>
<dbReference type="SUPFAM" id="SSF50969">
    <property type="entry name" value="YVTN repeat-like/Quinoprotein amine dehydrogenase"/>
    <property type="match status" value="1"/>
</dbReference>
<dbReference type="Gene3D" id="2.130.10.10">
    <property type="entry name" value="YVTN repeat-like/Quinoprotein amine dehydrogenase"/>
    <property type="match status" value="2"/>
</dbReference>
<reference evidence="7" key="2">
    <citation type="journal article" date="2021" name="Microbiome">
        <title>Successional dynamics and alternative stable states in a saline activated sludge microbial community over 9 years.</title>
        <authorList>
            <person name="Wang Y."/>
            <person name="Ye J."/>
            <person name="Ju F."/>
            <person name="Liu L."/>
            <person name="Boyd J.A."/>
            <person name="Deng Y."/>
            <person name="Parks D.H."/>
            <person name="Jiang X."/>
            <person name="Yin X."/>
            <person name="Woodcroft B.J."/>
            <person name="Tyson G.W."/>
            <person name="Hugenholtz P."/>
            <person name="Polz M.F."/>
            <person name="Zhang T."/>
        </authorList>
    </citation>
    <scope>NUCLEOTIDE SEQUENCE</scope>
    <source>
        <strain evidence="7">HKST-UBA01</strain>
    </source>
</reference>
<dbReference type="GO" id="GO:0046872">
    <property type="term" value="F:metal ion binding"/>
    <property type="evidence" value="ECO:0007669"/>
    <property type="project" value="UniProtKB-KW"/>
</dbReference>
<dbReference type="Gene3D" id="1.10.760.10">
    <property type="entry name" value="Cytochrome c-like domain"/>
    <property type="match status" value="1"/>
</dbReference>
<organism evidence="7 8">
    <name type="scientific">Eiseniibacteriota bacterium</name>
    <dbReference type="NCBI Taxonomy" id="2212470"/>
    <lineage>
        <taxon>Bacteria</taxon>
        <taxon>Candidatus Eiseniibacteriota</taxon>
    </lineage>
</organism>
<dbReference type="InterPro" id="IPR026444">
    <property type="entry name" value="Secre_tail"/>
</dbReference>
<feature type="region of interest" description="Disordered" evidence="5">
    <location>
        <begin position="747"/>
        <end position="779"/>
    </location>
</feature>
<dbReference type="PROSITE" id="PS00018">
    <property type="entry name" value="EF_HAND_1"/>
    <property type="match status" value="1"/>
</dbReference>
<keyword evidence="1 4" id="KW-0349">Heme</keyword>
<dbReference type="InterPro" id="IPR009056">
    <property type="entry name" value="Cyt_c-like_dom"/>
</dbReference>
<dbReference type="Gene3D" id="2.60.40.4070">
    <property type="match status" value="1"/>
</dbReference>
<proteinExistence type="predicted"/>
<dbReference type="PANTHER" id="PTHR47197:SF3">
    <property type="entry name" value="DIHYDRO-HEME D1 DEHYDROGENASE"/>
    <property type="match status" value="1"/>
</dbReference>
<evidence type="ECO:0000256" key="1">
    <source>
        <dbReference type="ARBA" id="ARBA00022617"/>
    </source>
</evidence>
<reference evidence="7" key="1">
    <citation type="submission" date="2020-04" db="EMBL/GenBank/DDBJ databases">
        <authorList>
            <person name="Zhang T."/>
        </authorList>
    </citation>
    <scope>NUCLEOTIDE SEQUENCE</scope>
    <source>
        <strain evidence="7">HKST-UBA01</strain>
    </source>
</reference>
<dbReference type="Pfam" id="PF13860">
    <property type="entry name" value="FlgD_ig"/>
    <property type="match status" value="1"/>
</dbReference>
<dbReference type="InterPro" id="IPR015943">
    <property type="entry name" value="WD40/YVTN_repeat-like_dom_sf"/>
</dbReference>
<dbReference type="PANTHER" id="PTHR47197">
    <property type="entry name" value="PROTEIN NIRF"/>
    <property type="match status" value="1"/>
</dbReference>
<dbReference type="GO" id="GO:0009055">
    <property type="term" value="F:electron transfer activity"/>
    <property type="evidence" value="ECO:0007669"/>
    <property type="project" value="InterPro"/>
</dbReference>
<dbReference type="InterPro" id="IPR051200">
    <property type="entry name" value="Host-pathogen_enzymatic-act"/>
</dbReference>
<evidence type="ECO:0000256" key="3">
    <source>
        <dbReference type="ARBA" id="ARBA00023004"/>
    </source>
</evidence>
<gene>
    <name evidence="7" type="ORF">KC729_05950</name>
</gene>
<evidence type="ECO:0000313" key="7">
    <source>
        <dbReference type="EMBL" id="MCA9727208.1"/>
    </source>
</evidence>